<dbReference type="EMBL" id="LWQT01000043">
    <property type="protein sequence ID" value="OAN52770.1"/>
    <property type="molecule type" value="Genomic_DNA"/>
</dbReference>
<name>A0A178MSZ3_9PROT</name>
<dbReference type="RefSeq" id="WP_082914732.1">
    <property type="nucleotide sequence ID" value="NZ_LWQT01000043.1"/>
</dbReference>
<evidence type="ECO:0000259" key="2">
    <source>
        <dbReference type="Pfam" id="PF20157"/>
    </source>
</evidence>
<feature type="domain" description="Glycosyltransferase Maf N-terminal" evidence="2">
    <location>
        <begin position="9"/>
        <end position="225"/>
    </location>
</feature>
<dbReference type="SUPFAM" id="SSF102414">
    <property type="entry name" value="Alpha-2,3/8-sialyltransferase CstII"/>
    <property type="match status" value="1"/>
</dbReference>
<gene>
    <name evidence="3" type="ORF">A6A04_15850</name>
</gene>
<dbReference type="InterPro" id="IPR036715">
    <property type="entry name" value="A-2_3-sialylTrfase_sf"/>
</dbReference>
<dbReference type="PANTHER" id="PTHR41786">
    <property type="entry name" value="MOTILITY ACCESSORY FACTOR MAF"/>
    <property type="match status" value="1"/>
</dbReference>
<accession>A0A178MSZ3</accession>
<feature type="domain" description="6-hydroxymethylpterin diphosphokinase MptE-like" evidence="1">
    <location>
        <begin position="255"/>
        <end position="411"/>
    </location>
</feature>
<evidence type="ECO:0000313" key="3">
    <source>
        <dbReference type="EMBL" id="OAN52770.1"/>
    </source>
</evidence>
<dbReference type="AlphaFoldDB" id="A0A178MSZ3"/>
<reference evidence="3 4" key="1">
    <citation type="submission" date="2016-04" db="EMBL/GenBank/DDBJ databases">
        <title>Draft genome sequence of freshwater magnetotactic bacteria Magnetospirillum marisnigri SP-1 and Magnetospirillum moscoviense BB-1.</title>
        <authorList>
            <person name="Koziaeva V."/>
            <person name="Dziuba M.V."/>
            <person name="Ivanov T.M."/>
            <person name="Kuznetsov B."/>
            <person name="Grouzdev D.S."/>
        </authorList>
    </citation>
    <scope>NUCLEOTIDE SEQUENCE [LARGE SCALE GENOMIC DNA]</scope>
    <source>
        <strain evidence="3 4">SP-1</strain>
    </source>
</reference>
<dbReference type="PANTHER" id="PTHR41786:SF1">
    <property type="entry name" value="6-HYDROXYMETHYLPTERIN DIPHOSPHOKINASE MPTE-LIKE DOMAIN-CONTAINING PROTEIN"/>
    <property type="match status" value="1"/>
</dbReference>
<evidence type="ECO:0000313" key="4">
    <source>
        <dbReference type="Proteomes" id="UP000078428"/>
    </source>
</evidence>
<evidence type="ECO:0008006" key="5">
    <source>
        <dbReference type="Google" id="ProtNLM"/>
    </source>
</evidence>
<dbReference type="OrthoDB" id="7254531at2"/>
<evidence type="ECO:0000259" key="1">
    <source>
        <dbReference type="Pfam" id="PF01973"/>
    </source>
</evidence>
<dbReference type="STRING" id="1285242.A6A04_15850"/>
<proteinExistence type="predicted"/>
<sequence length="639" mass="70585">MKPYQNRERFQENLKQLGKLDAPLARLLERTPTTTRLVIDHQGEFNIDVGGGFLYPDNARAAAMRQVDEYLPQPFRLSVPPGVVQDSCVELNRVVRAMAEEVAPLARAPARASFGGALVVFGVGLGHHLKLLAERLDFKQMIVVEQHDELIVHALHAFNWKGLIQDLSRQGRQLHILRGTEVYPRLVDLLRGPWFPFLDGSHVFFHYQTPDFTAIGQKLLMDGRDLATMGGWVEDQLVMMRNNTANFRRPPFHLQRRRVTAARSLPAMVVGAGPSLDACLDDIKRCRQDMVLISASTALKVLLNNGLRPDIHCELENDPTLADVIATHAERHGGLKDISLYTTPTVDPRIPSHFGRVAYFYRNHLNSTEFYARGAESTAFADPTSGNTAVYCALSLGFREVYLFGLDFGARDPRHHHSRHSVYYTYEDEAELSTWVPYDFNLTVPGNFGGEVLTGWTLNWGRNSVTNAIRGVGAVRVMNCSDGSFIPGTTPLASSELKPGPAAMPQRQDIDQALADLTFCPESLVNPDDFKRFGDTAGDFIAACRGHVEAMTPVGGPPQAVMRGVCERIIADLTRLEQSNRAVYGTLVGHINEMLAAAHHHASLLDPVDGVGGLEVLGRCLAEGFTRLESVVAVALETV</sequence>
<dbReference type="Gene3D" id="3.90.1480.10">
    <property type="entry name" value="Alpha-2,3-sialyltransferase"/>
    <property type="match status" value="1"/>
</dbReference>
<organism evidence="3 4">
    <name type="scientific">Paramagnetospirillum marisnigri</name>
    <dbReference type="NCBI Taxonomy" id="1285242"/>
    <lineage>
        <taxon>Bacteria</taxon>
        <taxon>Pseudomonadati</taxon>
        <taxon>Pseudomonadota</taxon>
        <taxon>Alphaproteobacteria</taxon>
        <taxon>Rhodospirillales</taxon>
        <taxon>Magnetospirillaceae</taxon>
        <taxon>Paramagnetospirillum</taxon>
    </lineage>
</organism>
<dbReference type="Pfam" id="PF20157">
    <property type="entry name" value="Maf_flag10_N"/>
    <property type="match status" value="1"/>
</dbReference>
<dbReference type="InterPro" id="IPR002826">
    <property type="entry name" value="MptE-like"/>
</dbReference>
<dbReference type="Pfam" id="PF01973">
    <property type="entry name" value="MptE-like"/>
    <property type="match status" value="1"/>
</dbReference>
<dbReference type="Proteomes" id="UP000078428">
    <property type="component" value="Unassembled WGS sequence"/>
</dbReference>
<dbReference type="InterPro" id="IPR045376">
    <property type="entry name" value="Maf_N"/>
</dbReference>
<protein>
    <recommendedName>
        <fullName evidence="5">DUF115 domain-containing protein</fullName>
    </recommendedName>
</protein>
<keyword evidence="4" id="KW-1185">Reference proteome</keyword>
<comment type="caution">
    <text evidence="3">The sequence shown here is derived from an EMBL/GenBank/DDBJ whole genome shotgun (WGS) entry which is preliminary data.</text>
</comment>